<reference evidence="1 2" key="1">
    <citation type="submission" date="2024-02" db="EMBL/GenBank/DDBJ databases">
        <authorList>
            <person name="Grouzdev D."/>
        </authorList>
    </citation>
    <scope>NUCLEOTIDE SEQUENCE [LARGE SCALE GENOMIC DNA]</scope>
    <source>
        <strain evidence="1 2">9N</strain>
    </source>
</reference>
<comment type="caution">
    <text evidence="1">The sequence shown here is derived from an EMBL/GenBank/DDBJ whole genome shotgun (WGS) entry which is preliminary data.</text>
</comment>
<proteinExistence type="predicted"/>
<name>A0ABU7XII4_9HYPH</name>
<organism evidence="1 2">
    <name type="scientific">Methylocystis borbori</name>
    <dbReference type="NCBI Taxonomy" id="3118750"/>
    <lineage>
        <taxon>Bacteria</taxon>
        <taxon>Pseudomonadati</taxon>
        <taxon>Pseudomonadota</taxon>
        <taxon>Alphaproteobacteria</taxon>
        <taxon>Hyphomicrobiales</taxon>
        <taxon>Methylocystaceae</taxon>
        <taxon>Methylocystis</taxon>
    </lineage>
</organism>
<evidence type="ECO:0000313" key="2">
    <source>
        <dbReference type="Proteomes" id="UP001350748"/>
    </source>
</evidence>
<evidence type="ECO:0008006" key="3">
    <source>
        <dbReference type="Google" id="ProtNLM"/>
    </source>
</evidence>
<evidence type="ECO:0000313" key="1">
    <source>
        <dbReference type="EMBL" id="MEF3366281.1"/>
    </source>
</evidence>
<gene>
    <name evidence="1" type="ORF">V3H18_06985</name>
</gene>
<dbReference type="Proteomes" id="UP001350748">
    <property type="component" value="Unassembled WGS sequence"/>
</dbReference>
<sequence>MSAFAAMAGAALALDADKLGGNLTICKGAYALCAAATCSPTGNQINVRTSSGWASFAEVNCTCPILNGDAIADVNAGNMQGSCSPPDSQKIWSLYSPQLEIPQEINNWAKSGREAFAPPQWCSAKLNAGETISNCFSFLCDIAGSAPNGVPLATCHCPMGESFGGTKVPAATAFLTQAGQLNNEVCKQHPVTWYNPVTARDSSETIK</sequence>
<keyword evidence="2" id="KW-1185">Reference proteome</keyword>
<protein>
    <recommendedName>
        <fullName evidence="3">Conjugal transfer protein TraN</fullName>
    </recommendedName>
</protein>
<dbReference type="EMBL" id="JAZHYN010000015">
    <property type="protein sequence ID" value="MEF3366281.1"/>
    <property type="molecule type" value="Genomic_DNA"/>
</dbReference>
<accession>A0ABU7XII4</accession>